<accession>E0RZ65</accession>
<evidence type="ECO:0000313" key="3">
    <source>
        <dbReference type="EMBL" id="ADL35437.1"/>
    </source>
</evidence>
<dbReference type="PROSITE" id="PS50076">
    <property type="entry name" value="DNAJ_2"/>
    <property type="match status" value="1"/>
</dbReference>
<dbReference type="STRING" id="515622.bpr_I2705"/>
<feature type="domain" description="J" evidence="2">
    <location>
        <begin position="5"/>
        <end position="73"/>
    </location>
</feature>
<dbReference type="HOGENOM" id="CLU_838733_0_0_9"/>
<dbReference type="PRINTS" id="PR00625">
    <property type="entry name" value="JDOMAIN"/>
</dbReference>
<evidence type="ECO:0000313" key="4">
    <source>
        <dbReference type="Proteomes" id="UP000001299"/>
    </source>
</evidence>
<dbReference type="SMART" id="SM00271">
    <property type="entry name" value="DnaJ"/>
    <property type="match status" value="1"/>
</dbReference>
<dbReference type="eggNOG" id="COG0484">
    <property type="taxonomic scope" value="Bacteria"/>
</dbReference>
<dbReference type="Proteomes" id="UP000001299">
    <property type="component" value="Chromosome 1"/>
</dbReference>
<protein>
    <submittedName>
        <fullName evidence="3">DnaJ-like protein</fullName>
    </submittedName>
</protein>
<dbReference type="AlphaFoldDB" id="E0RZ65"/>
<organism evidence="3 4">
    <name type="scientific">Butyrivibrio proteoclasticus (strain ATCC 51982 / DSM 14932 / B316)</name>
    <name type="common">Clostridium proteoclasticum</name>
    <dbReference type="NCBI Taxonomy" id="515622"/>
    <lineage>
        <taxon>Bacteria</taxon>
        <taxon>Bacillati</taxon>
        <taxon>Bacillota</taxon>
        <taxon>Clostridia</taxon>
        <taxon>Lachnospirales</taxon>
        <taxon>Lachnospiraceae</taxon>
        <taxon>Butyrivibrio</taxon>
    </lineage>
</organism>
<dbReference type="SUPFAM" id="SSF46565">
    <property type="entry name" value="Chaperone J-domain"/>
    <property type="match status" value="1"/>
</dbReference>
<dbReference type="InterPro" id="IPR001623">
    <property type="entry name" value="DnaJ_domain"/>
</dbReference>
<keyword evidence="4" id="KW-1185">Reference proteome</keyword>
<dbReference type="Pfam" id="PF00226">
    <property type="entry name" value="DnaJ"/>
    <property type="match status" value="1"/>
</dbReference>
<keyword evidence="1" id="KW-0235">DNA replication</keyword>
<gene>
    <name evidence="3" type="ordered locus">bpr_I2705</name>
</gene>
<dbReference type="EMBL" id="CP001810">
    <property type="protein sequence ID" value="ADL35437.1"/>
    <property type="molecule type" value="Genomic_DNA"/>
</dbReference>
<dbReference type="InterPro" id="IPR036869">
    <property type="entry name" value="J_dom_sf"/>
</dbReference>
<dbReference type="Gene3D" id="1.10.287.110">
    <property type="entry name" value="DnaJ domain"/>
    <property type="match status" value="1"/>
</dbReference>
<evidence type="ECO:0000259" key="2">
    <source>
        <dbReference type="PROSITE" id="PS50076"/>
    </source>
</evidence>
<dbReference type="CDD" id="cd06257">
    <property type="entry name" value="DnaJ"/>
    <property type="match status" value="1"/>
</dbReference>
<proteinExistence type="predicted"/>
<sequence length="296" mass="34256">MTLKEAYKTLGASEQDDDREIKAKYKKLLIMYHPDSDPTRKRNSEDDEKIRQVIEAYKKIKESEGQPIFDTYEFTWDAFENKAAFSERNIYVQFKMYDEELPLSKMARGRFVWDPDMEEFRLFSKSVLEACKDIMTDYSAILTSDKVKDIFHLMMQEYVLPADAARKIGKKVREDGDVEVFTFNGFVKENYSDLKASVPIIGEPLNIFLRENRAVVEEIVTGKGLGSVSFDEDELYYVILPLLEDPKVQAHASITKVEKSRRAGKRMNVEIELTIPKSLKDTLVTNGKLIEKLMRA</sequence>
<dbReference type="KEGG" id="bpb:bpr_I2705"/>
<reference evidence="3 4" key="1">
    <citation type="journal article" date="2010" name="PLoS ONE">
        <title>The glycobiome of the rumen bacterium Butyrivibrio proteoclasticus B316(T) highlights adaptation to a polysaccharide-rich environment.</title>
        <authorList>
            <person name="Kelly W.J."/>
            <person name="Leahy S.C."/>
            <person name="Altermann E."/>
            <person name="Yeoman C.J."/>
            <person name="Dunne J.C."/>
            <person name="Kong Z."/>
            <person name="Pacheco D.M."/>
            <person name="Li D."/>
            <person name="Noel S.J."/>
            <person name="Moon C.D."/>
            <person name="Cookson A.L."/>
            <person name="Attwood G.T."/>
        </authorList>
    </citation>
    <scope>NUCLEOTIDE SEQUENCE [LARGE SCALE GENOMIC DNA]</scope>
    <source>
        <strain evidence="4">ATCC 51982 / DSM 14932 / B316</strain>
    </source>
</reference>
<evidence type="ECO:0000256" key="1">
    <source>
        <dbReference type="ARBA" id="ARBA00022705"/>
    </source>
</evidence>
<dbReference type="RefSeq" id="WP_013282090.1">
    <property type="nucleotide sequence ID" value="NC_014387.1"/>
</dbReference>
<dbReference type="GO" id="GO:0006260">
    <property type="term" value="P:DNA replication"/>
    <property type="evidence" value="ECO:0007669"/>
    <property type="project" value="UniProtKB-KW"/>
</dbReference>
<name>E0RZ65_BUTPB</name>